<reference evidence="1" key="1">
    <citation type="submission" date="2016-04" db="EMBL/GenBank/DDBJ databases">
        <authorList>
            <person name="Evans L.H."/>
            <person name="Alamgir A."/>
            <person name="Owens N."/>
            <person name="Weber N.D."/>
            <person name="Virtaneva K."/>
            <person name="Barbian K."/>
            <person name="Babar A."/>
            <person name="Rosenke K."/>
        </authorList>
    </citation>
    <scope>NUCLEOTIDE SEQUENCE</scope>
    <source>
        <strain evidence="1">86</strain>
    </source>
</reference>
<sequence length="127" mass="13545">MDQESARLTMLKSLLGIGESDNGKDVLLEFALKMVEGQVLSYINQDVLPEALERPLVLMTASYWKGAGLGNEQAAPGPVASVSRGDVSTSFAAQAGTAATAGTFDLGDGGSFFGWRETLNSYRKLRR</sequence>
<dbReference type="AlphaFoldDB" id="A0A212J4F3"/>
<protein>
    <recommendedName>
        <fullName evidence="2">Phage gp6-like head-tail connector protein</fullName>
    </recommendedName>
</protein>
<evidence type="ECO:0000313" key="1">
    <source>
        <dbReference type="EMBL" id="SBV94331.1"/>
    </source>
</evidence>
<proteinExistence type="predicted"/>
<evidence type="ECO:0008006" key="2">
    <source>
        <dbReference type="Google" id="ProtNLM"/>
    </source>
</evidence>
<organism evidence="1">
    <name type="scientific">uncultured Eubacteriales bacterium</name>
    <dbReference type="NCBI Taxonomy" id="172733"/>
    <lineage>
        <taxon>Bacteria</taxon>
        <taxon>Bacillati</taxon>
        <taxon>Bacillota</taxon>
        <taxon>Clostridia</taxon>
        <taxon>Eubacteriales</taxon>
        <taxon>environmental samples</taxon>
    </lineage>
</organism>
<accession>A0A212J4F3</accession>
<dbReference type="EMBL" id="FLUN01000001">
    <property type="protein sequence ID" value="SBV94331.1"/>
    <property type="molecule type" value="Genomic_DNA"/>
</dbReference>
<name>A0A212J4F3_9FIRM</name>
<gene>
    <name evidence="1" type="ORF">KL86CLO1_10499</name>
</gene>